<protein>
    <recommendedName>
        <fullName evidence="4">SNARE associated Golgi protein family</fullName>
    </recommendedName>
</protein>
<dbReference type="EMBL" id="QGKV02001507">
    <property type="protein sequence ID" value="KAF3531791.1"/>
    <property type="molecule type" value="Genomic_DNA"/>
</dbReference>
<evidence type="ECO:0000256" key="1">
    <source>
        <dbReference type="SAM" id="Phobius"/>
    </source>
</evidence>
<organism evidence="2 3">
    <name type="scientific">Brassica cretica</name>
    <name type="common">Mustard</name>
    <dbReference type="NCBI Taxonomy" id="69181"/>
    <lineage>
        <taxon>Eukaryota</taxon>
        <taxon>Viridiplantae</taxon>
        <taxon>Streptophyta</taxon>
        <taxon>Embryophyta</taxon>
        <taxon>Tracheophyta</taxon>
        <taxon>Spermatophyta</taxon>
        <taxon>Magnoliopsida</taxon>
        <taxon>eudicotyledons</taxon>
        <taxon>Gunneridae</taxon>
        <taxon>Pentapetalae</taxon>
        <taxon>rosids</taxon>
        <taxon>malvids</taxon>
        <taxon>Brassicales</taxon>
        <taxon>Brassicaceae</taxon>
        <taxon>Brassiceae</taxon>
        <taxon>Brassica</taxon>
    </lineage>
</organism>
<keyword evidence="3" id="KW-1185">Reference proteome</keyword>
<dbReference type="Proteomes" id="UP000266723">
    <property type="component" value="Unassembled WGS sequence"/>
</dbReference>
<name>A0ABQ7BHY2_BRACR</name>
<proteinExistence type="predicted"/>
<evidence type="ECO:0000313" key="2">
    <source>
        <dbReference type="EMBL" id="KAF3531791.1"/>
    </source>
</evidence>
<sequence>MGSAAVASSSSSDAAISGKFLFLSLREKHEKEVENLTLTSQPLSTLSLFVEATVLYFKRSVLYLLAHGGWFMLLTTLLVAFGVLLVTVDGPHGKHVEEVSEYVRYSLWWITLGVASSIGLGSGLHTFVLYLGPHIALFTLKATQCGRIDLKYAPYDTIQFKRVPSWLEKSCSEFGPPLIVSAAGSRVPLTSILPQVQLEAILWGIGTALGELPPYFISRAASLSGSTVDGMEELEASSSEDSGFMAANLNRVKRWLLTHSQHLNFFTVFVLASVPNPLFDLAGIMCGQFGIPFWEFFLATLIGKAIIKTHIQVWKLVRDLIFTL</sequence>
<evidence type="ECO:0008006" key="4">
    <source>
        <dbReference type="Google" id="ProtNLM"/>
    </source>
</evidence>
<gene>
    <name evidence="2" type="ORF">DY000_02039208</name>
</gene>
<feature type="transmembrane region" description="Helical" evidence="1">
    <location>
        <begin position="108"/>
        <end position="131"/>
    </location>
</feature>
<keyword evidence="1" id="KW-0812">Transmembrane</keyword>
<reference evidence="2 3" key="1">
    <citation type="journal article" date="2020" name="BMC Genomics">
        <title>Intraspecific diversification of the crop wild relative Brassica cretica Lam. using demographic model selection.</title>
        <authorList>
            <person name="Kioukis A."/>
            <person name="Michalopoulou V.A."/>
            <person name="Briers L."/>
            <person name="Pirintsos S."/>
            <person name="Studholme D.J."/>
            <person name="Pavlidis P."/>
            <person name="Sarris P.F."/>
        </authorList>
    </citation>
    <scope>NUCLEOTIDE SEQUENCE [LARGE SCALE GENOMIC DNA]</scope>
    <source>
        <strain evidence="3">cv. PFS-1207/04</strain>
    </source>
</reference>
<evidence type="ECO:0000313" key="3">
    <source>
        <dbReference type="Proteomes" id="UP000266723"/>
    </source>
</evidence>
<feature type="transmembrane region" description="Helical" evidence="1">
    <location>
        <begin position="69"/>
        <end position="88"/>
    </location>
</feature>
<accession>A0ABQ7BHY2</accession>
<keyword evidence="1" id="KW-1133">Transmembrane helix</keyword>
<keyword evidence="1" id="KW-0472">Membrane</keyword>
<comment type="caution">
    <text evidence="2">The sequence shown here is derived from an EMBL/GenBank/DDBJ whole genome shotgun (WGS) entry which is preliminary data.</text>
</comment>